<evidence type="ECO:0000313" key="3">
    <source>
        <dbReference type="Proteomes" id="UP000694728"/>
    </source>
</evidence>
<dbReference type="AlphaFoldDB" id="A0A8D1I2A7"/>
<protein>
    <submittedName>
        <fullName evidence="2">Uncharacterized protein</fullName>
    </submittedName>
</protein>
<dbReference type="Ensembl" id="ENSSSCT00045038590.1">
    <property type="protein sequence ID" value="ENSSSCP00045026825.1"/>
    <property type="gene ID" value="ENSSSCG00045022608.1"/>
</dbReference>
<reference evidence="2" key="1">
    <citation type="submission" date="2025-08" db="UniProtKB">
        <authorList>
            <consortium name="Ensembl"/>
        </authorList>
    </citation>
    <scope>IDENTIFICATION</scope>
</reference>
<accession>A0A8D1I2A7</accession>
<organism evidence="2 3">
    <name type="scientific">Sus scrofa</name>
    <name type="common">Pig</name>
    <dbReference type="NCBI Taxonomy" id="9823"/>
    <lineage>
        <taxon>Eukaryota</taxon>
        <taxon>Metazoa</taxon>
        <taxon>Chordata</taxon>
        <taxon>Craniata</taxon>
        <taxon>Vertebrata</taxon>
        <taxon>Euteleostomi</taxon>
        <taxon>Mammalia</taxon>
        <taxon>Eutheria</taxon>
        <taxon>Laurasiatheria</taxon>
        <taxon>Artiodactyla</taxon>
        <taxon>Suina</taxon>
        <taxon>Suidae</taxon>
        <taxon>Sus</taxon>
    </lineage>
</organism>
<evidence type="ECO:0000256" key="1">
    <source>
        <dbReference type="SAM" id="MobiDB-lite"/>
    </source>
</evidence>
<evidence type="ECO:0000313" key="2">
    <source>
        <dbReference type="Ensembl" id="ENSSSCP00045026825.1"/>
    </source>
</evidence>
<feature type="region of interest" description="Disordered" evidence="1">
    <location>
        <begin position="1"/>
        <end position="65"/>
    </location>
</feature>
<dbReference type="Proteomes" id="UP000694728">
    <property type="component" value="Unplaced"/>
</dbReference>
<name>A0A8D1I2A7_PIG</name>
<proteinExistence type="predicted"/>
<sequence>RGCRQTSGRAQHGPEDRTGDRVPPGRRRPSSTQAELRPWSGDSAPTHGTGGHSPPWSPHKSHSPPWSPHTSHSPLCYSWSRHKLAHSSTRACSSWTGSSHRSHSPPWSPHKSHSPPWSPHTSHSPLCYSWSSPHSWSHSLRNSHSSSWFWCRERRRAQVWRLLGRGPLYTCQARGTPGHTVTSSCLFTYVMCTGLIFKLFAAP</sequence>